<gene>
    <name evidence="7" type="ORF">SAMN05444266_101681</name>
</gene>
<dbReference type="Pfam" id="PF08281">
    <property type="entry name" value="Sigma70_r4_2"/>
    <property type="match status" value="1"/>
</dbReference>
<dbReference type="SUPFAM" id="SSF88659">
    <property type="entry name" value="Sigma3 and sigma4 domains of RNA polymerase sigma factors"/>
    <property type="match status" value="1"/>
</dbReference>
<evidence type="ECO:0000256" key="3">
    <source>
        <dbReference type="ARBA" id="ARBA00023082"/>
    </source>
</evidence>
<dbReference type="Proteomes" id="UP000184420">
    <property type="component" value="Unassembled WGS sequence"/>
</dbReference>
<dbReference type="SUPFAM" id="SSF88946">
    <property type="entry name" value="Sigma2 domain of RNA polymerase sigma factors"/>
    <property type="match status" value="1"/>
</dbReference>
<evidence type="ECO:0000256" key="2">
    <source>
        <dbReference type="ARBA" id="ARBA00023015"/>
    </source>
</evidence>
<proteinExistence type="inferred from homology"/>
<name>A0A1M6WM02_9BACT</name>
<feature type="domain" description="RNA polymerase sigma-70 region 2" evidence="5">
    <location>
        <begin position="26"/>
        <end position="92"/>
    </location>
</feature>
<dbReference type="InterPro" id="IPR014284">
    <property type="entry name" value="RNA_pol_sigma-70_dom"/>
</dbReference>
<dbReference type="Gene3D" id="1.10.10.10">
    <property type="entry name" value="Winged helix-like DNA-binding domain superfamily/Winged helix DNA-binding domain"/>
    <property type="match status" value="1"/>
</dbReference>
<dbReference type="InterPro" id="IPR013325">
    <property type="entry name" value="RNA_pol_sigma_r2"/>
</dbReference>
<dbReference type="GO" id="GO:0006352">
    <property type="term" value="P:DNA-templated transcription initiation"/>
    <property type="evidence" value="ECO:0007669"/>
    <property type="project" value="InterPro"/>
</dbReference>
<comment type="similarity">
    <text evidence="1">Belongs to the sigma-70 factor family. ECF subfamily.</text>
</comment>
<dbReference type="InterPro" id="IPR013324">
    <property type="entry name" value="RNA_pol_sigma_r3/r4-like"/>
</dbReference>
<dbReference type="EMBL" id="FRBL01000001">
    <property type="protein sequence ID" value="SHK94609.1"/>
    <property type="molecule type" value="Genomic_DNA"/>
</dbReference>
<dbReference type="InterPro" id="IPR013249">
    <property type="entry name" value="RNA_pol_sigma70_r4_t2"/>
</dbReference>
<dbReference type="InterPro" id="IPR007627">
    <property type="entry name" value="RNA_pol_sigma70_r2"/>
</dbReference>
<keyword evidence="4" id="KW-0804">Transcription</keyword>
<sequence>MDLSSASDTALWEALQHNNELAFAEIYDRYFNRLYEYAMRLHQQEELVKDTIQELFIKLWTNRHNLSANVDLRPYLFVALRSTLYNRLRPRRNVTLVSFDKEQHDFLANFSYEQTYINKESQQQQHKQITEALNQLNSRQKEIIYLRYFEELDYDQIGAIMGISVKGAYKLSARALKSMRDIMQVSMPGLMLLLQAYKTSLQQAGS</sequence>
<dbReference type="Pfam" id="PF04542">
    <property type="entry name" value="Sigma70_r2"/>
    <property type="match status" value="1"/>
</dbReference>
<evidence type="ECO:0000256" key="4">
    <source>
        <dbReference type="ARBA" id="ARBA00023163"/>
    </source>
</evidence>
<accession>A0A1M6WM02</accession>
<dbReference type="NCBIfam" id="TIGR02937">
    <property type="entry name" value="sigma70-ECF"/>
    <property type="match status" value="1"/>
</dbReference>
<dbReference type="CDD" id="cd06171">
    <property type="entry name" value="Sigma70_r4"/>
    <property type="match status" value="1"/>
</dbReference>
<keyword evidence="2" id="KW-0805">Transcription regulation</keyword>
<evidence type="ECO:0000313" key="7">
    <source>
        <dbReference type="EMBL" id="SHK94609.1"/>
    </source>
</evidence>
<dbReference type="Gene3D" id="1.10.1740.10">
    <property type="match status" value="1"/>
</dbReference>
<reference evidence="7 8" key="1">
    <citation type="submission" date="2016-11" db="EMBL/GenBank/DDBJ databases">
        <authorList>
            <person name="Jaros S."/>
            <person name="Januszkiewicz K."/>
            <person name="Wedrychowicz H."/>
        </authorList>
    </citation>
    <scope>NUCLEOTIDE SEQUENCE [LARGE SCALE GENOMIC DNA]</scope>
    <source>
        <strain evidence="7 8">DSM 27406</strain>
    </source>
</reference>
<protein>
    <submittedName>
        <fullName evidence="7">RNA polymerase sigma factor, sigma-70 family</fullName>
    </submittedName>
</protein>
<dbReference type="InterPro" id="IPR036388">
    <property type="entry name" value="WH-like_DNA-bd_sf"/>
</dbReference>
<keyword evidence="3" id="KW-0731">Sigma factor</keyword>
<evidence type="ECO:0000313" key="8">
    <source>
        <dbReference type="Proteomes" id="UP000184420"/>
    </source>
</evidence>
<evidence type="ECO:0000259" key="5">
    <source>
        <dbReference type="Pfam" id="PF04542"/>
    </source>
</evidence>
<evidence type="ECO:0000259" key="6">
    <source>
        <dbReference type="Pfam" id="PF08281"/>
    </source>
</evidence>
<dbReference type="PANTHER" id="PTHR43133:SF46">
    <property type="entry name" value="RNA POLYMERASE SIGMA-70 FACTOR ECF SUBFAMILY"/>
    <property type="match status" value="1"/>
</dbReference>
<dbReference type="AlphaFoldDB" id="A0A1M6WM02"/>
<dbReference type="OrthoDB" id="9150024at2"/>
<dbReference type="RefSeq" id="WP_083549303.1">
    <property type="nucleotide sequence ID" value="NZ_FRBL01000001.1"/>
</dbReference>
<dbReference type="GO" id="GO:0016987">
    <property type="term" value="F:sigma factor activity"/>
    <property type="evidence" value="ECO:0007669"/>
    <property type="project" value="UniProtKB-KW"/>
</dbReference>
<dbReference type="PANTHER" id="PTHR43133">
    <property type="entry name" value="RNA POLYMERASE ECF-TYPE SIGMA FACTO"/>
    <property type="match status" value="1"/>
</dbReference>
<evidence type="ECO:0000256" key="1">
    <source>
        <dbReference type="ARBA" id="ARBA00010641"/>
    </source>
</evidence>
<organism evidence="7 8">
    <name type="scientific">Chitinophaga jiangningensis</name>
    <dbReference type="NCBI Taxonomy" id="1419482"/>
    <lineage>
        <taxon>Bacteria</taxon>
        <taxon>Pseudomonadati</taxon>
        <taxon>Bacteroidota</taxon>
        <taxon>Chitinophagia</taxon>
        <taxon>Chitinophagales</taxon>
        <taxon>Chitinophagaceae</taxon>
        <taxon>Chitinophaga</taxon>
    </lineage>
</organism>
<dbReference type="InterPro" id="IPR039425">
    <property type="entry name" value="RNA_pol_sigma-70-like"/>
</dbReference>
<keyword evidence="8" id="KW-1185">Reference proteome</keyword>
<dbReference type="STRING" id="1419482.SAMN05444266_101681"/>
<dbReference type="GO" id="GO:0003677">
    <property type="term" value="F:DNA binding"/>
    <property type="evidence" value="ECO:0007669"/>
    <property type="project" value="InterPro"/>
</dbReference>
<feature type="domain" description="RNA polymerase sigma factor 70 region 4 type 2" evidence="6">
    <location>
        <begin position="127"/>
        <end position="179"/>
    </location>
</feature>